<dbReference type="UniPathway" id="UPA00115">
    <property type="reaction ID" value="UER00408"/>
</dbReference>
<comment type="function">
    <text evidence="6">Catalyzes the oxidation of glucose 6-phosphate to 6-phosphogluconolactone.</text>
</comment>
<dbReference type="RefSeq" id="WP_104095009.1">
    <property type="nucleotide sequence ID" value="NZ_JACHBP010000001.1"/>
</dbReference>
<dbReference type="SUPFAM" id="SSF51735">
    <property type="entry name" value="NAD(P)-binding Rossmann-fold domains"/>
    <property type="match status" value="1"/>
</dbReference>
<feature type="binding site" evidence="6">
    <location>
        <position position="326"/>
    </location>
    <ligand>
        <name>substrate</name>
    </ligand>
</feature>
<dbReference type="InterPro" id="IPR022674">
    <property type="entry name" value="G6P_DH_NAD-bd"/>
</dbReference>
<feature type="binding site" evidence="6">
    <location>
        <position position="203"/>
    </location>
    <ligand>
        <name>substrate</name>
    </ligand>
</feature>
<feature type="domain" description="Glucose-6-phosphate dehydrogenase C-terminal" evidence="8">
    <location>
        <begin position="178"/>
        <end position="456"/>
    </location>
</feature>
<dbReference type="EC" id="1.1.1.49" evidence="6"/>
<name>A0A4R8V7M5_9MICO</name>
<proteinExistence type="inferred from homology"/>
<reference evidence="9 10" key="1">
    <citation type="submission" date="2019-03" db="EMBL/GenBank/DDBJ databases">
        <title>Genomics of glacier-inhabiting Cryobacterium strains.</title>
        <authorList>
            <person name="Liu Q."/>
            <person name="Xin Y.-H."/>
        </authorList>
    </citation>
    <scope>NUCLEOTIDE SEQUENCE [LARGE SCALE GENOMIC DNA]</scope>
    <source>
        <strain evidence="9 10">CGMCC 1.10440</strain>
    </source>
</reference>
<dbReference type="GO" id="GO:0005829">
    <property type="term" value="C:cytosol"/>
    <property type="evidence" value="ECO:0007669"/>
    <property type="project" value="TreeGrafter"/>
</dbReference>
<comment type="caution">
    <text evidence="9">The sequence shown here is derived from an EMBL/GenBank/DDBJ whole genome shotgun (WGS) entry which is preliminary data.</text>
</comment>
<evidence type="ECO:0000256" key="1">
    <source>
        <dbReference type="ARBA" id="ARBA00004937"/>
    </source>
</evidence>
<dbReference type="AlphaFoldDB" id="A0A4R8V7M5"/>
<dbReference type="GO" id="GO:0006006">
    <property type="term" value="P:glucose metabolic process"/>
    <property type="evidence" value="ECO:0007669"/>
    <property type="project" value="UniProtKB-KW"/>
</dbReference>
<feature type="binding site" evidence="6">
    <location>
        <position position="165"/>
    </location>
    <ligand>
        <name>substrate</name>
    </ligand>
</feature>
<feature type="binding site" evidence="6">
    <location>
        <begin position="84"/>
        <end position="85"/>
    </location>
    <ligand>
        <name>NADP(+)</name>
        <dbReference type="ChEBI" id="CHEBI:58349"/>
    </ligand>
</feature>
<dbReference type="PRINTS" id="PR00079">
    <property type="entry name" value="G6PDHDRGNASE"/>
</dbReference>
<dbReference type="InterPro" id="IPR022675">
    <property type="entry name" value="G6P_DH_C"/>
</dbReference>
<dbReference type="GO" id="GO:0050661">
    <property type="term" value="F:NADP binding"/>
    <property type="evidence" value="ECO:0007669"/>
    <property type="project" value="UniProtKB-UniRule"/>
</dbReference>
<comment type="caution">
    <text evidence="6">Lacks conserved residue(s) required for the propagation of feature annotation.</text>
</comment>
<dbReference type="OrthoDB" id="9802739at2"/>
<evidence type="ECO:0000256" key="5">
    <source>
        <dbReference type="ARBA" id="ARBA00023277"/>
    </source>
</evidence>
<evidence type="ECO:0000259" key="8">
    <source>
        <dbReference type="Pfam" id="PF02781"/>
    </source>
</evidence>
<keyword evidence="3 6" id="KW-0521">NADP</keyword>
<feature type="binding site" evidence="6">
    <location>
        <position position="222"/>
    </location>
    <ligand>
        <name>substrate</name>
    </ligand>
</feature>
<dbReference type="PANTHER" id="PTHR23429:SF0">
    <property type="entry name" value="GLUCOSE-6-PHOSPHATE 1-DEHYDROGENASE"/>
    <property type="match status" value="1"/>
</dbReference>
<feature type="binding site" evidence="6">
    <location>
        <begin position="12"/>
        <end position="19"/>
    </location>
    <ligand>
        <name>NADP(+)</name>
        <dbReference type="ChEBI" id="CHEBI:58349"/>
    </ligand>
</feature>
<feature type="binding site" evidence="6">
    <location>
        <position position="135"/>
    </location>
    <ligand>
        <name>NADP(+)</name>
        <dbReference type="ChEBI" id="CHEBI:58349"/>
    </ligand>
</feature>
<dbReference type="Proteomes" id="UP000298488">
    <property type="component" value="Unassembled WGS sequence"/>
</dbReference>
<gene>
    <name evidence="6" type="primary">zwf</name>
    <name evidence="9" type="ORF">E3N84_03095</name>
</gene>
<dbReference type="Pfam" id="PF00479">
    <property type="entry name" value="G6PD_N"/>
    <property type="match status" value="1"/>
</dbReference>
<evidence type="ECO:0000256" key="4">
    <source>
        <dbReference type="ARBA" id="ARBA00023002"/>
    </source>
</evidence>
<organism evidence="9 10">
    <name type="scientific">Terrimesophilobacter mesophilus</name>
    <dbReference type="NCBI Taxonomy" id="433647"/>
    <lineage>
        <taxon>Bacteria</taxon>
        <taxon>Bacillati</taxon>
        <taxon>Actinomycetota</taxon>
        <taxon>Actinomycetes</taxon>
        <taxon>Micrococcales</taxon>
        <taxon>Microbacteriaceae</taxon>
        <taxon>Terrimesophilobacter</taxon>
    </lineage>
</organism>
<protein>
    <recommendedName>
        <fullName evidence="6">Glucose-6-phosphate 1-dehydrogenase</fullName>
        <shortName evidence="6">G6PD</shortName>
        <ecNumber evidence="6">1.1.1.49</ecNumber>
    </recommendedName>
</protein>
<dbReference type="SUPFAM" id="SSF55347">
    <property type="entry name" value="Glyceraldehyde-3-phosphate dehydrogenase-like, C-terminal domain"/>
    <property type="match status" value="1"/>
</dbReference>
<dbReference type="GO" id="GO:0009051">
    <property type="term" value="P:pentose-phosphate shunt, oxidative branch"/>
    <property type="evidence" value="ECO:0007669"/>
    <property type="project" value="TreeGrafter"/>
</dbReference>
<evidence type="ECO:0000256" key="3">
    <source>
        <dbReference type="ARBA" id="ARBA00022857"/>
    </source>
</evidence>
<dbReference type="InterPro" id="IPR001282">
    <property type="entry name" value="G6P_DH"/>
</dbReference>
<keyword evidence="2 6" id="KW-0313">Glucose metabolism</keyword>
<keyword evidence="10" id="KW-1185">Reference proteome</keyword>
<dbReference type="Gene3D" id="3.40.50.720">
    <property type="entry name" value="NAD(P)-binding Rossmann-like Domain"/>
    <property type="match status" value="1"/>
</dbReference>
<keyword evidence="5 6" id="KW-0119">Carbohydrate metabolism</keyword>
<dbReference type="InterPro" id="IPR036291">
    <property type="entry name" value="NAD(P)-bd_dom_sf"/>
</dbReference>
<comment type="catalytic activity">
    <reaction evidence="6">
        <text>D-glucose 6-phosphate + NADP(+) = 6-phospho-D-glucono-1,5-lactone + NADPH + H(+)</text>
        <dbReference type="Rhea" id="RHEA:15841"/>
        <dbReference type="ChEBI" id="CHEBI:15378"/>
        <dbReference type="ChEBI" id="CHEBI:57783"/>
        <dbReference type="ChEBI" id="CHEBI:57955"/>
        <dbReference type="ChEBI" id="CHEBI:58349"/>
        <dbReference type="ChEBI" id="CHEBI:61548"/>
        <dbReference type="EC" id="1.1.1.49"/>
    </reaction>
</comment>
<dbReference type="NCBIfam" id="NF009492">
    <property type="entry name" value="PRK12853.1-3"/>
    <property type="match status" value="1"/>
</dbReference>
<dbReference type="EMBL" id="SOFI01000003">
    <property type="protein sequence ID" value="TFB79131.1"/>
    <property type="molecule type" value="Genomic_DNA"/>
</dbReference>
<feature type="domain" description="Glucose-6-phosphate dehydrogenase NAD-binding" evidence="7">
    <location>
        <begin position="9"/>
        <end position="174"/>
    </location>
</feature>
<feature type="active site" description="Proton acceptor" evidence="6">
    <location>
        <position position="227"/>
    </location>
</feature>
<comment type="similarity">
    <text evidence="6">Belongs to the glucose-6-phosphate dehydrogenase family.</text>
</comment>
<accession>A0A4R8V7M5</accession>
<evidence type="ECO:0000259" key="7">
    <source>
        <dbReference type="Pfam" id="PF00479"/>
    </source>
</evidence>
<dbReference type="Pfam" id="PF02781">
    <property type="entry name" value="G6PD_C"/>
    <property type="match status" value="1"/>
</dbReference>
<evidence type="ECO:0000256" key="6">
    <source>
        <dbReference type="HAMAP-Rule" id="MF_00966"/>
    </source>
</evidence>
<feature type="binding site" evidence="6">
    <location>
        <position position="169"/>
    </location>
    <ligand>
        <name>substrate</name>
    </ligand>
</feature>
<evidence type="ECO:0000313" key="10">
    <source>
        <dbReference type="Proteomes" id="UP000298488"/>
    </source>
</evidence>
<evidence type="ECO:0000313" key="9">
    <source>
        <dbReference type="EMBL" id="TFB79131.1"/>
    </source>
</evidence>
<sequence>MSKGIGTLVIFGASGDLTRRLLLPGLGQLVDLGRNPGFHLIGVGQDAMSTSAWRARVAKSFEAGGATGAKARALAATADYVKADVTNPDDLTRIIAMCTGIPALYFALPPRVTIAACTALAKVELPAGTVFGLEKPFGTDLKSAVALNRQLVKLIPERQIHRVDHFLGKSTVLNLLGLRFANRILEPVWNAENIASVEVVFDEKLALEGRAGYYDHAGALVDMIQSHLLLVMALVAMEPPSSIDADDLRGAMAQALRATSVLGGDPASSSRRARYTAGTIGGRKLPSYVKEPGVDPKNHTETLAEVVLGVDNWRWAGVPFTLRSGKALERARKEIIVTFKDVPHLPVGFRGKPGPAALRISLSPDDISLDLNINGQGDPFTIDRVVLSTEFGSGELGPYGEVLSGLLGSDPTLSVRADEIEECWRIVEPVLAAWKKDAVKLEGYPAGSAGPASWRRTRSSTSR</sequence>
<keyword evidence="4 6" id="KW-0560">Oxidoreductase</keyword>
<dbReference type="Gene3D" id="3.30.360.10">
    <property type="entry name" value="Dihydrodipicolinate Reductase, domain 2"/>
    <property type="match status" value="1"/>
</dbReference>
<dbReference type="GO" id="GO:0004345">
    <property type="term" value="F:glucose-6-phosphate dehydrogenase activity"/>
    <property type="evidence" value="ECO:0007669"/>
    <property type="project" value="UniProtKB-UniRule"/>
</dbReference>
<comment type="pathway">
    <text evidence="1 6">Carbohydrate degradation; pentose phosphate pathway; D-ribulose 5-phosphate from D-glucose 6-phosphate (oxidative stage): step 1/3.</text>
</comment>
<dbReference type="PIRSF" id="PIRSF000110">
    <property type="entry name" value="G6PD"/>
    <property type="match status" value="1"/>
</dbReference>
<dbReference type="PANTHER" id="PTHR23429">
    <property type="entry name" value="GLUCOSE-6-PHOSPHATE 1-DEHYDROGENASE G6PD"/>
    <property type="match status" value="1"/>
</dbReference>
<dbReference type="HAMAP" id="MF_00966">
    <property type="entry name" value="G6PD"/>
    <property type="match status" value="1"/>
</dbReference>
<evidence type="ECO:0000256" key="2">
    <source>
        <dbReference type="ARBA" id="ARBA00022526"/>
    </source>
</evidence>